<dbReference type="Gene3D" id="2.60.40.3140">
    <property type="match status" value="1"/>
</dbReference>
<dbReference type="InterPro" id="IPR024618">
    <property type="entry name" value="DUF3857"/>
</dbReference>
<keyword evidence="3" id="KW-1185">Reference proteome</keyword>
<dbReference type="EMBL" id="JACBJI010000003">
    <property type="protein sequence ID" value="NYA70731.1"/>
    <property type="molecule type" value="Genomic_DNA"/>
</dbReference>
<comment type="caution">
    <text evidence="2">The sequence shown here is derived from an EMBL/GenBank/DDBJ whole genome shotgun (WGS) entry which is preliminary data.</text>
</comment>
<dbReference type="RefSeq" id="WP_176005557.1">
    <property type="nucleotide sequence ID" value="NZ_JABWMI010000010.1"/>
</dbReference>
<dbReference type="AlphaFoldDB" id="A0A7Y8Y1I1"/>
<sequence>MSNAQDSALKKYDWDEKAAYINVPEQYKNEKEVILERNTKVQIATEQNKGVQYYLFHEKTFLNSDDAVERNNKIYLPFRLDESVLLNKARVILKNGKTVTLNAGDIKEEVDEERGMKYNYFAVNGLEKGAVIERIFLLSESPELNGKTVHMQGEYPIVKNTFELSFPSHLTFKTKSYNGLAEAAREEKTDTKTTILTLKGENLSAFDDSERYSNQNSAMKLFRYKLDSNLASGAKNMYNFKEFATNVYDRLHPEYSKKELKAIDDFCKDMPKSTNPQEQIWNIENKLKKTINYSRYIDDQKEIQDILKSRQANQVDLLRVYVAVFSKMDIENQLVMTSNRYKVPFDKEFESYENLSELLFYFPSIKKFLTPTEVEYRIPLFPAELASNNGLFIKSRSFGGMNTGIGEINFIEVPGTDITHDVMEITIDFSKDISNPIITDRISFGGYSAMNFQPVKDFSSAEDYKTLLKEIAKNYTVDTQYKTLTAENDGTEFIGKKPFVLNVTFEGKDLVKKAGESYLFSAGQVIGRQMELYQETKRLMPVEIDYPHSYTRTIKIITPKGTVIKNLEKFNMDYKALVNGKTEAAFTSKFELKDNIITVDNIEYYNVIHYPLSIFEEYRSVINAAADFNKIVLILGK</sequence>
<dbReference type="Proteomes" id="UP000535020">
    <property type="component" value="Unassembled WGS sequence"/>
</dbReference>
<name>A0A7Y8Y1I1_9FLAO</name>
<accession>A0A7Y8Y1I1</accession>
<feature type="domain" description="DUF3857" evidence="1">
    <location>
        <begin position="62"/>
        <end position="206"/>
    </location>
</feature>
<dbReference type="Pfam" id="PF12969">
    <property type="entry name" value="DUF3857"/>
    <property type="match status" value="1"/>
</dbReference>
<gene>
    <name evidence="2" type="ORF">HZF10_07370</name>
</gene>
<evidence type="ECO:0000259" key="1">
    <source>
        <dbReference type="Pfam" id="PF12969"/>
    </source>
</evidence>
<proteinExistence type="predicted"/>
<protein>
    <submittedName>
        <fullName evidence="2">DUF3857 domain-containing protein</fullName>
    </submittedName>
</protein>
<reference evidence="2 3" key="1">
    <citation type="submission" date="2020-07" db="EMBL/GenBank/DDBJ databases">
        <authorList>
            <person name="Sun Q."/>
        </authorList>
    </citation>
    <scope>NUCLEOTIDE SEQUENCE [LARGE SCALE GENOMIC DNA]</scope>
    <source>
        <strain evidence="2 3">MAH-1</strain>
    </source>
</reference>
<organism evidence="2 3">
    <name type="scientific">Flavobacterium agri</name>
    <dbReference type="NCBI Taxonomy" id="2743471"/>
    <lineage>
        <taxon>Bacteria</taxon>
        <taxon>Pseudomonadati</taxon>
        <taxon>Bacteroidota</taxon>
        <taxon>Flavobacteriia</taxon>
        <taxon>Flavobacteriales</taxon>
        <taxon>Flavobacteriaceae</taxon>
        <taxon>Flavobacterium</taxon>
    </lineage>
</organism>
<evidence type="ECO:0000313" key="2">
    <source>
        <dbReference type="EMBL" id="NYA70731.1"/>
    </source>
</evidence>
<evidence type="ECO:0000313" key="3">
    <source>
        <dbReference type="Proteomes" id="UP000535020"/>
    </source>
</evidence>